<evidence type="ECO:0000313" key="10">
    <source>
        <dbReference type="Proteomes" id="UP001652740"/>
    </source>
</evidence>
<dbReference type="GO" id="GO:0098552">
    <property type="term" value="C:side of membrane"/>
    <property type="evidence" value="ECO:0007669"/>
    <property type="project" value="UniProtKB-KW"/>
</dbReference>
<comment type="subcellular location">
    <subcellularLocation>
        <location evidence="1">Membrane</location>
        <topology evidence="1">Lipid-anchor</topology>
        <topology evidence="1">GPI-anchor</topology>
    </subcellularLocation>
</comment>
<keyword evidence="2" id="KW-0336">GPI-anchor</keyword>
<evidence type="ECO:0000256" key="5">
    <source>
        <dbReference type="ARBA" id="ARBA00022989"/>
    </source>
</evidence>
<dbReference type="AlphaFoldDB" id="A0A6J1WN26"/>
<keyword evidence="5" id="KW-1133">Transmembrane helix</keyword>
<keyword evidence="4 9" id="KW-0732">Signal</keyword>
<reference evidence="11" key="1">
    <citation type="submission" date="2025-08" db="UniProtKB">
        <authorList>
            <consortium name="RefSeq"/>
        </authorList>
    </citation>
    <scope>IDENTIFICATION</scope>
    <source>
        <tissue evidence="11">Whole larvae</tissue>
    </source>
</reference>
<evidence type="ECO:0000256" key="8">
    <source>
        <dbReference type="ARBA" id="ARBA00023288"/>
    </source>
</evidence>
<organism evidence="10 11">
    <name type="scientific">Galleria mellonella</name>
    <name type="common">Greater wax moth</name>
    <dbReference type="NCBI Taxonomy" id="7137"/>
    <lineage>
        <taxon>Eukaryota</taxon>
        <taxon>Metazoa</taxon>
        <taxon>Ecdysozoa</taxon>
        <taxon>Arthropoda</taxon>
        <taxon>Hexapoda</taxon>
        <taxon>Insecta</taxon>
        <taxon>Pterygota</taxon>
        <taxon>Neoptera</taxon>
        <taxon>Endopterygota</taxon>
        <taxon>Lepidoptera</taxon>
        <taxon>Glossata</taxon>
        <taxon>Ditrysia</taxon>
        <taxon>Pyraloidea</taxon>
        <taxon>Pyralidae</taxon>
        <taxon>Galleriinae</taxon>
        <taxon>Galleria</taxon>
    </lineage>
</organism>
<dbReference type="CDD" id="cd23593">
    <property type="entry name" value="TFP_LU_ECD_Twit"/>
    <property type="match status" value="1"/>
</dbReference>
<dbReference type="InParanoid" id="A0A6J1WN26"/>
<evidence type="ECO:0000256" key="4">
    <source>
        <dbReference type="ARBA" id="ARBA00022729"/>
    </source>
</evidence>
<evidence type="ECO:0000256" key="3">
    <source>
        <dbReference type="ARBA" id="ARBA00022692"/>
    </source>
</evidence>
<dbReference type="KEGG" id="gmw:113516271"/>
<dbReference type="InterPro" id="IPR031424">
    <property type="entry name" value="QVR-like"/>
</dbReference>
<accession>A0A6J1WN26</accession>
<gene>
    <name evidence="11" type="primary">LOC113516271</name>
</gene>
<evidence type="ECO:0000256" key="7">
    <source>
        <dbReference type="ARBA" id="ARBA00023180"/>
    </source>
</evidence>
<dbReference type="Pfam" id="PF17064">
    <property type="entry name" value="QVR"/>
    <property type="match status" value="1"/>
</dbReference>
<keyword evidence="3" id="KW-0812">Transmembrane</keyword>
<evidence type="ECO:0000256" key="6">
    <source>
        <dbReference type="ARBA" id="ARBA00023136"/>
    </source>
</evidence>
<feature type="signal peptide" evidence="9">
    <location>
        <begin position="1"/>
        <end position="22"/>
    </location>
</feature>
<keyword evidence="6" id="KW-0472">Membrane</keyword>
<keyword evidence="10" id="KW-1185">Reference proteome</keyword>
<name>A0A6J1WN26_GALME</name>
<dbReference type="PANTHER" id="PTHR33562">
    <property type="entry name" value="ATILLA, ISOFORM B-RELATED-RELATED"/>
    <property type="match status" value="1"/>
</dbReference>
<evidence type="ECO:0000313" key="11">
    <source>
        <dbReference type="RefSeq" id="XP_026756463.2"/>
    </source>
</evidence>
<dbReference type="GO" id="GO:0030431">
    <property type="term" value="P:sleep"/>
    <property type="evidence" value="ECO:0007669"/>
    <property type="project" value="InterPro"/>
</dbReference>
<evidence type="ECO:0000256" key="1">
    <source>
        <dbReference type="ARBA" id="ARBA00004589"/>
    </source>
</evidence>
<dbReference type="Proteomes" id="UP001652740">
    <property type="component" value="Unplaced"/>
</dbReference>
<keyword evidence="8" id="KW-0449">Lipoprotein</keyword>
<evidence type="ECO:0000256" key="9">
    <source>
        <dbReference type="SAM" id="SignalP"/>
    </source>
</evidence>
<protein>
    <submittedName>
        <fullName evidence="11">Uncharacterized protein LOC113516271</fullName>
    </submittedName>
</protein>
<dbReference type="GeneID" id="113516271"/>
<proteinExistence type="predicted"/>
<evidence type="ECO:0000256" key="2">
    <source>
        <dbReference type="ARBA" id="ARBA00022622"/>
    </source>
</evidence>
<sequence>MANLTLLVPVLFLALFVEYGNSVSCWTCSSDINPFCNDPFLAGRGEYSGQFQLENCDGRTGVTFPYLSSSKSACKKQKKYVNGLLVVTRGCTWKRTDDYSNQCPNYSSSTNEIPSFCETCDYDGCNGAATIGTTLALLLAPLGLLLFK</sequence>
<keyword evidence="7" id="KW-0325">Glycoprotein</keyword>
<feature type="chain" id="PRO_5045546148" evidence="9">
    <location>
        <begin position="23"/>
        <end position="148"/>
    </location>
</feature>
<dbReference type="GO" id="GO:0032222">
    <property type="term" value="P:regulation of synaptic transmission, cholinergic"/>
    <property type="evidence" value="ECO:0007669"/>
    <property type="project" value="InterPro"/>
</dbReference>
<dbReference type="RefSeq" id="XP_026756463.2">
    <property type="nucleotide sequence ID" value="XM_026900662.3"/>
</dbReference>
<dbReference type="InterPro" id="IPR050975">
    <property type="entry name" value="Sleep_regulator"/>
</dbReference>